<organism evidence="3 4">
    <name type="scientific">Dokdonia ponticola</name>
    <dbReference type="NCBI Taxonomy" id="2041041"/>
    <lineage>
        <taxon>Bacteria</taxon>
        <taxon>Pseudomonadati</taxon>
        <taxon>Bacteroidota</taxon>
        <taxon>Flavobacteriia</taxon>
        <taxon>Flavobacteriales</taxon>
        <taxon>Flavobacteriaceae</taxon>
        <taxon>Dokdonia</taxon>
    </lineage>
</organism>
<sequence length="670" mass="76529">MIKKYALILVGLVVIQQTAIAQNYKFGKISEEELAETSHTSDPEAGAAILYRSTDTKFNYTQDAGFVVVTEHQERIKIYNKDGYDLANQEIIMYQGSSDNETVTSLKAYTYNLVEGKIEDSKLQNNGIFEEERSKTIKIKKFTMPDIQDGCIIEFKYTFTTPFYSNIDEFRFQENIPVDKVEMRFFAPEYLVYRTHGKGGIPLGLTTEKKNRTIRYRYEETELARATRTERGTAEVDFTENGYIVNLENIPALKEEPFAGNLNNYISALQFELAYTKFPNSQVRNYATSWEDVATKIYKSENFGKELEITKYFKKDIDALLSGVATPKEKMMKIFDFVKSKMTWNQYYGVYADNGVKKAYDSGLGNVADINLMLVSMLNYAGIETNPILISTKANGIPFFPTRTGFNYVIAGAVLDNRLFLLDGVDKTGVASVLRTNLLNWKGRMVRPDGSSLLVDLLPSSPATHMCLMNLEISDDLVVTGNSKNRFTGHYAKGQRASYRSLKEDEQSTKMEENFESLEMIDHSFKDMKAYDKPLTLEYNFENEEAVEIIGDKMYVSPLLHLATKENYFKSETRAYPIDFVYPWSDKYNVSIVIPEGYQVESLPEPLNINLSNDMGSFRYGVTENAGKVNITFQNAIKTPVIGAEYYKDLQQYYKMILEKESEKIVFVKS</sequence>
<comment type="caution">
    <text evidence="3">The sequence shown here is derived from an EMBL/GenBank/DDBJ whole genome shotgun (WGS) entry which is preliminary data.</text>
</comment>
<evidence type="ECO:0000313" key="3">
    <source>
        <dbReference type="EMBL" id="MFC4632680.1"/>
    </source>
</evidence>
<proteinExistence type="predicted"/>
<reference evidence="4" key="1">
    <citation type="journal article" date="2019" name="Int. J. Syst. Evol. Microbiol.">
        <title>The Global Catalogue of Microorganisms (GCM) 10K type strain sequencing project: providing services to taxonomists for standard genome sequencing and annotation.</title>
        <authorList>
            <consortium name="The Broad Institute Genomics Platform"/>
            <consortium name="The Broad Institute Genome Sequencing Center for Infectious Disease"/>
            <person name="Wu L."/>
            <person name="Ma J."/>
        </authorList>
    </citation>
    <scope>NUCLEOTIDE SEQUENCE [LARGE SCALE GENOMIC DNA]</scope>
    <source>
        <strain evidence="4">YJ-61-S</strain>
    </source>
</reference>
<keyword evidence="1" id="KW-0732">Signal</keyword>
<dbReference type="Gene3D" id="2.60.40.3140">
    <property type="match status" value="1"/>
</dbReference>
<dbReference type="InterPro" id="IPR024618">
    <property type="entry name" value="DUF3857"/>
</dbReference>
<dbReference type="RefSeq" id="WP_379976882.1">
    <property type="nucleotide sequence ID" value="NZ_JBHSFV010000001.1"/>
</dbReference>
<dbReference type="EMBL" id="JBHSFV010000001">
    <property type="protein sequence ID" value="MFC4632680.1"/>
    <property type="molecule type" value="Genomic_DNA"/>
</dbReference>
<dbReference type="Gene3D" id="3.10.620.30">
    <property type="match status" value="1"/>
</dbReference>
<feature type="domain" description="DUF3857" evidence="2">
    <location>
        <begin position="69"/>
        <end position="223"/>
    </location>
</feature>
<keyword evidence="4" id="KW-1185">Reference proteome</keyword>
<accession>A0ABV9HTC3</accession>
<name>A0ABV9HTC3_9FLAO</name>
<dbReference type="Gene3D" id="2.60.120.1130">
    <property type="match status" value="1"/>
</dbReference>
<dbReference type="Proteomes" id="UP001596043">
    <property type="component" value="Unassembled WGS sequence"/>
</dbReference>
<evidence type="ECO:0000256" key="1">
    <source>
        <dbReference type="SAM" id="SignalP"/>
    </source>
</evidence>
<dbReference type="Pfam" id="PF12969">
    <property type="entry name" value="DUF3857"/>
    <property type="match status" value="1"/>
</dbReference>
<gene>
    <name evidence="3" type="ORF">ACFO3O_02110</name>
</gene>
<protein>
    <submittedName>
        <fullName evidence="3">DUF3857 domain-containing protein</fullName>
    </submittedName>
</protein>
<feature type="chain" id="PRO_5045456455" evidence="1">
    <location>
        <begin position="22"/>
        <end position="670"/>
    </location>
</feature>
<feature type="signal peptide" evidence="1">
    <location>
        <begin position="1"/>
        <end position="21"/>
    </location>
</feature>
<evidence type="ECO:0000259" key="2">
    <source>
        <dbReference type="Pfam" id="PF12969"/>
    </source>
</evidence>
<evidence type="ECO:0000313" key="4">
    <source>
        <dbReference type="Proteomes" id="UP001596043"/>
    </source>
</evidence>